<dbReference type="GO" id="GO:0016491">
    <property type="term" value="F:oxidoreductase activity"/>
    <property type="evidence" value="ECO:0007669"/>
    <property type="project" value="UniProtKB-KW"/>
</dbReference>
<dbReference type="InterPro" id="IPR000683">
    <property type="entry name" value="Gfo/Idh/MocA-like_OxRdtase_N"/>
</dbReference>
<dbReference type="EMBL" id="QFWV02000004">
    <property type="protein sequence ID" value="RKF07110.1"/>
    <property type="molecule type" value="Genomic_DNA"/>
</dbReference>
<feature type="domain" description="GFO/IDH/MocA-like oxidoreductase" evidence="4">
    <location>
        <begin position="140"/>
        <end position="259"/>
    </location>
</feature>
<feature type="domain" description="Gfo/Idh/MocA-like oxidoreductase N-terminal" evidence="3">
    <location>
        <begin position="16"/>
        <end position="129"/>
    </location>
</feature>
<dbReference type="AlphaFoldDB" id="A0A3A8AHG8"/>
<dbReference type="InterPro" id="IPR050984">
    <property type="entry name" value="Gfo/Idh/MocA_domain"/>
</dbReference>
<protein>
    <submittedName>
        <fullName evidence="5">Gfo/Idh/MocA family oxidoreductase</fullName>
    </submittedName>
</protein>
<dbReference type="SUPFAM" id="SSF55347">
    <property type="entry name" value="Glyceraldehyde-3-phosphate dehydrogenase-like, C-terminal domain"/>
    <property type="match status" value="1"/>
</dbReference>
<sequence>MAGQTDDTKQDGFGWGIWATGAIAAQFAADLDHVPGARRAAVCSRSMETAQAFSAKHGFASAHADPDAFLADPAVDAVYIASPHTEHCAQALRAIAAGKPVLIEKPVAMTSVEARTIEDAARNAGVFAMEALWTRFLPAVQRAKALIDDGAIGTVRRAEASLLFHRPFDPEHRLFDPARGGGVLHDLGVYPLSLAAFLLGPLALERGRWQAAPTGVDRAAEVALTCGSVPFTAKVGFVEDPAAEGRNDFIVYGETGTLRIDRHFLSGPSLTLWDRPLETTPDPRGWGEKLARRLPMPGRTVMDFARPSRGLNFQAAAVQAAIARGETAHPAMPLSDSAAVLAIIEQVLAAPPEN</sequence>
<evidence type="ECO:0000313" key="6">
    <source>
        <dbReference type="Proteomes" id="UP000246132"/>
    </source>
</evidence>
<comment type="similarity">
    <text evidence="1">Belongs to the Gfo/Idh/MocA family.</text>
</comment>
<dbReference type="PANTHER" id="PTHR22604">
    <property type="entry name" value="OXIDOREDUCTASES"/>
    <property type="match status" value="1"/>
</dbReference>
<dbReference type="Gene3D" id="3.40.50.720">
    <property type="entry name" value="NAD(P)-binding Rossmann-like Domain"/>
    <property type="match status" value="1"/>
</dbReference>
<keyword evidence="2" id="KW-0560">Oxidoreductase</keyword>
<evidence type="ECO:0000256" key="1">
    <source>
        <dbReference type="ARBA" id="ARBA00010928"/>
    </source>
</evidence>
<dbReference type="SUPFAM" id="SSF51735">
    <property type="entry name" value="NAD(P)-binding Rossmann-fold domains"/>
    <property type="match status" value="1"/>
</dbReference>
<dbReference type="RefSeq" id="WP_109767735.1">
    <property type="nucleotide sequence ID" value="NZ_CP159474.1"/>
</dbReference>
<name>A0A3A8AHG8_9HYPH</name>
<gene>
    <name evidence="5" type="ORF">DEM25_004435</name>
</gene>
<dbReference type="OrthoDB" id="9792935at2"/>
<dbReference type="InterPro" id="IPR055170">
    <property type="entry name" value="GFO_IDH_MocA-like_dom"/>
</dbReference>
<organism evidence="5 6">
    <name type="scientific">Oceaniradius stylonematis</name>
    <dbReference type="NCBI Taxonomy" id="2184161"/>
    <lineage>
        <taxon>Bacteria</taxon>
        <taxon>Pseudomonadati</taxon>
        <taxon>Pseudomonadota</taxon>
        <taxon>Alphaproteobacteria</taxon>
        <taxon>Hyphomicrobiales</taxon>
        <taxon>Ahrensiaceae</taxon>
        <taxon>Oceaniradius</taxon>
    </lineage>
</organism>
<reference evidence="5 6" key="1">
    <citation type="journal article" date="2018" name="Int. J. Syst. Bacteriol.">
        <title>Oceaniradius stylonemae gen. nov., sp. nov., isolated from a red alga, Stylonema cornu-cervi.</title>
        <authorList>
            <person name="Jeong S."/>
        </authorList>
    </citation>
    <scope>NUCLEOTIDE SEQUENCE [LARGE SCALE GENOMIC DNA]</scope>
    <source>
        <strain evidence="5 6">StC1</strain>
    </source>
</reference>
<dbReference type="GO" id="GO:0000166">
    <property type="term" value="F:nucleotide binding"/>
    <property type="evidence" value="ECO:0007669"/>
    <property type="project" value="InterPro"/>
</dbReference>
<accession>A0A3A8AHG8</accession>
<dbReference type="Proteomes" id="UP000246132">
    <property type="component" value="Unassembled WGS sequence"/>
</dbReference>
<keyword evidence="6" id="KW-1185">Reference proteome</keyword>
<dbReference type="PANTHER" id="PTHR22604:SF105">
    <property type="entry name" value="TRANS-1,2-DIHYDROBENZENE-1,2-DIOL DEHYDROGENASE"/>
    <property type="match status" value="1"/>
</dbReference>
<comment type="caution">
    <text evidence="5">The sequence shown here is derived from an EMBL/GenBank/DDBJ whole genome shotgun (WGS) entry which is preliminary data.</text>
</comment>
<dbReference type="Pfam" id="PF22725">
    <property type="entry name" value="GFO_IDH_MocA_C3"/>
    <property type="match status" value="1"/>
</dbReference>
<dbReference type="InterPro" id="IPR036291">
    <property type="entry name" value="NAD(P)-bd_dom_sf"/>
</dbReference>
<dbReference type="Gene3D" id="3.30.360.10">
    <property type="entry name" value="Dihydrodipicolinate Reductase, domain 2"/>
    <property type="match status" value="1"/>
</dbReference>
<evidence type="ECO:0000259" key="3">
    <source>
        <dbReference type="Pfam" id="PF01408"/>
    </source>
</evidence>
<dbReference type="Pfam" id="PF01408">
    <property type="entry name" value="GFO_IDH_MocA"/>
    <property type="match status" value="1"/>
</dbReference>
<evidence type="ECO:0000256" key="2">
    <source>
        <dbReference type="ARBA" id="ARBA00023002"/>
    </source>
</evidence>
<evidence type="ECO:0000313" key="5">
    <source>
        <dbReference type="EMBL" id="RKF07110.1"/>
    </source>
</evidence>
<proteinExistence type="inferred from homology"/>
<evidence type="ECO:0000259" key="4">
    <source>
        <dbReference type="Pfam" id="PF22725"/>
    </source>
</evidence>